<dbReference type="InterPro" id="IPR036291">
    <property type="entry name" value="NAD(P)-bd_dom_sf"/>
</dbReference>
<dbReference type="Pfam" id="PF26370">
    <property type="entry name" value="KDD_N"/>
    <property type="match status" value="1"/>
</dbReference>
<comment type="caution">
    <text evidence="7">The sequence shown here is derived from an EMBL/GenBank/DDBJ whole genome shotgun (WGS) entry which is preliminary data.</text>
</comment>
<dbReference type="PANTHER" id="PTHR43350:SF17">
    <property type="entry name" value="NAD-DEPENDENT ALCOHOL DEHYDROGENASE"/>
    <property type="match status" value="1"/>
</dbReference>
<keyword evidence="3" id="KW-0479">Metal-binding</keyword>
<dbReference type="EMBL" id="JPMI01000290">
    <property type="protein sequence ID" value="KFA88509.1"/>
    <property type="molecule type" value="Genomic_DNA"/>
</dbReference>
<comment type="similarity">
    <text evidence="2">Belongs to the zinc-containing alcohol dehydrogenase family.</text>
</comment>
<evidence type="ECO:0000256" key="2">
    <source>
        <dbReference type="ARBA" id="ARBA00008072"/>
    </source>
</evidence>
<evidence type="ECO:0000313" key="7">
    <source>
        <dbReference type="EMBL" id="KFA88509.1"/>
    </source>
</evidence>
<dbReference type="AlphaFoldDB" id="A0A084SJ74"/>
<evidence type="ECO:0000313" key="8">
    <source>
        <dbReference type="Proteomes" id="UP000028547"/>
    </source>
</evidence>
<evidence type="ECO:0000256" key="4">
    <source>
        <dbReference type="ARBA" id="ARBA00022833"/>
    </source>
</evidence>
<evidence type="ECO:0000256" key="1">
    <source>
        <dbReference type="ARBA" id="ARBA00001947"/>
    </source>
</evidence>
<keyword evidence="4" id="KW-0862">Zinc</keyword>
<proteinExistence type="inferred from homology"/>
<accession>A0A084SJ74</accession>
<organism evidence="7 8">
    <name type="scientific">Archangium violaceum Cb vi76</name>
    <dbReference type="NCBI Taxonomy" id="1406225"/>
    <lineage>
        <taxon>Bacteria</taxon>
        <taxon>Pseudomonadati</taxon>
        <taxon>Myxococcota</taxon>
        <taxon>Myxococcia</taxon>
        <taxon>Myxococcales</taxon>
        <taxon>Cystobacterineae</taxon>
        <taxon>Archangiaceae</taxon>
        <taxon>Archangium</taxon>
    </lineage>
</organism>
<comment type="cofactor">
    <cofactor evidence="1">
        <name>Zn(2+)</name>
        <dbReference type="ChEBI" id="CHEBI:29105"/>
    </cofactor>
</comment>
<feature type="domain" description="L-erythro-3,5-diaminohexanoate dehydrogenase N-terminal" evidence="6">
    <location>
        <begin position="10"/>
        <end position="156"/>
    </location>
</feature>
<evidence type="ECO:0000256" key="3">
    <source>
        <dbReference type="ARBA" id="ARBA00022723"/>
    </source>
</evidence>
<name>A0A084SJ74_9BACT</name>
<dbReference type="Gene3D" id="3.40.50.720">
    <property type="entry name" value="NAD(P)-binding Rossmann-like Domain"/>
    <property type="match status" value="1"/>
</dbReference>
<dbReference type="InterPro" id="IPR058932">
    <property type="entry name" value="KDD_N"/>
</dbReference>
<dbReference type="RefSeq" id="WP_043408488.1">
    <property type="nucleotide sequence ID" value="NZ_JPMI01000290.1"/>
</dbReference>
<dbReference type="GO" id="GO:0016491">
    <property type="term" value="F:oxidoreductase activity"/>
    <property type="evidence" value="ECO:0007669"/>
    <property type="project" value="UniProtKB-KW"/>
</dbReference>
<protein>
    <submittedName>
        <fullName evidence="7">L-erythro-3,5-diaminohexanoate dehydrogenase</fullName>
    </submittedName>
</protein>
<sequence>MSIDRYGLSRVVGEKGVLPQRARKLEPSLPCREAELLIDVESLNIDAASFKQIKDDVGAEPARIAARVQEIVRERGKMQNPVTGSGGMLIGRVKEIGPKHPARGELQPGDRIATLVSLSLTPLVIDEVKAVHPSIDRVDIRGHAILFATGLYAKLPTDMPDTLALAALDVAGAPALVARWLRPGMTVAVLGSGKSGALCLAQARRSLKGQGRLLALDISEQALDTLKGIGLCDVGLKVDATQAVDTMDAVSRATDGAMCDLVINCASVGNTEMASILSAKDGGTVILFSMATSFTAAALGAEGVGKDVTMVVGSGYVPGHADFTLELLRAEPALRRLFETRYV</sequence>
<dbReference type="Proteomes" id="UP000028547">
    <property type="component" value="Unassembled WGS sequence"/>
</dbReference>
<reference evidence="7 8" key="1">
    <citation type="submission" date="2014-07" db="EMBL/GenBank/DDBJ databases">
        <title>Draft Genome Sequence of Gephyronic Acid Producer, Cystobacter violaceus Strain Cb vi76.</title>
        <authorList>
            <person name="Stevens D.C."/>
            <person name="Young J."/>
            <person name="Carmichael R."/>
            <person name="Tan J."/>
            <person name="Taylor R.E."/>
        </authorList>
    </citation>
    <scope>NUCLEOTIDE SEQUENCE [LARGE SCALE GENOMIC DNA]</scope>
    <source>
        <strain evidence="7 8">Cb vi76</strain>
    </source>
</reference>
<evidence type="ECO:0000259" key="6">
    <source>
        <dbReference type="Pfam" id="PF26370"/>
    </source>
</evidence>
<dbReference type="SUPFAM" id="SSF51735">
    <property type="entry name" value="NAD(P)-binding Rossmann-fold domains"/>
    <property type="match status" value="1"/>
</dbReference>
<keyword evidence="5" id="KW-0560">Oxidoreductase</keyword>
<dbReference type="PANTHER" id="PTHR43350">
    <property type="entry name" value="NAD-DEPENDENT ALCOHOL DEHYDROGENASE"/>
    <property type="match status" value="1"/>
</dbReference>
<gene>
    <name evidence="7" type="ORF">Q664_40830</name>
</gene>
<evidence type="ECO:0000256" key="5">
    <source>
        <dbReference type="ARBA" id="ARBA00023002"/>
    </source>
</evidence>
<dbReference type="GO" id="GO:0046872">
    <property type="term" value="F:metal ion binding"/>
    <property type="evidence" value="ECO:0007669"/>
    <property type="project" value="UniProtKB-KW"/>
</dbReference>
<dbReference type="Gene3D" id="3.90.180.10">
    <property type="entry name" value="Medium-chain alcohol dehydrogenases, catalytic domain"/>
    <property type="match status" value="1"/>
</dbReference>